<evidence type="ECO:0000313" key="2">
    <source>
        <dbReference type="EMBL" id="KAI8036086.1"/>
    </source>
</evidence>
<evidence type="ECO:0000313" key="3">
    <source>
        <dbReference type="Proteomes" id="UP001059596"/>
    </source>
</evidence>
<name>A0A9P9YFM2_9MUSC</name>
<comment type="caution">
    <text evidence="2">The sequence shown here is derived from an EMBL/GenBank/DDBJ whole genome shotgun (WGS) entry which is preliminary data.</text>
</comment>
<dbReference type="AlphaFoldDB" id="A0A9P9YFM2"/>
<dbReference type="EMBL" id="JAMKOV010000024">
    <property type="protein sequence ID" value="KAI8036086.1"/>
    <property type="molecule type" value="Genomic_DNA"/>
</dbReference>
<feature type="chain" id="PRO_5040386574" evidence="1">
    <location>
        <begin position="17"/>
        <end position="63"/>
    </location>
</feature>
<keyword evidence="1" id="KW-0732">Signal</keyword>
<proteinExistence type="predicted"/>
<accession>A0A9P9YFM2</accession>
<organism evidence="2 3">
    <name type="scientific">Drosophila gunungcola</name>
    <name type="common">fruit fly</name>
    <dbReference type="NCBI Taxonomy" id="103775"/>
    <lineage>
        <taxon>Eukaryota</taxon>
        <taxon>Metazoa</taxon>
        <taxon>Ecdysozoa</taxon>
        <taxon>Arthropoda</taxon>
        <taxon>Hexapoda</taxon>
        <taxon>Insecta</taxon>
        <taxon>Pterygota</taxon>
        <taxon>Neoptera</taxon>
        <taxon>Endopterygota</taxon>
        <taxon>Diptera</taxon>
        <taxon>Brachycera</taxon>
        <taxon>Muscomorpha</taxon>
        <taxon>Ephydroidea</taxon>
        <taxon>Drosophilidae</taxon>
        <taxon>Drosophila</taxon>
        <taxon>Sophophora</taxon>
    </lineage>
</organism>
<evidence type="ECO:0000256" key="1">
    <source>
        <dbReference type="SAM" id="SignalP"/>
    </source>
</evidence>
<protein>
    <submittedName>
        <fullName evidence="2">Uncharacterized protein</fullName>
    </submittedName>
</protein>
<gene>
    <name evidence="2" type="ORF">M5D96_011180</name>
</gene>
<sequence length="63" mass="6552">MLFAFAELWLNAGVWQWVWVFGMGATDAVGTEDGSFAGGSVVSSSNPTSIIAIAIAIATTMVQ</sequence>
<dbReference type="Proteomes" id="UP001059596">
    <property type="component" value="Unassembled WGS sequence"/>
</dbReference>
<feature type="signal peptide" evidence="1">
    <location>
        <begin position="1"/>
        <end position="16"/>
    </location>
</feature>
<reference evidence="2" key="1">
    <citation type="journal article" date="2023" name="Genome Biol. Evol.">
        <title>Long-read-based Genome Assembly of Drosophila gunungcola Reveals Fewer Chemosensory Genes in Flower-breeding Species.</title>
        <authorList>
            <person name="Negi A."/>
            <person name="Liao B.Y."/>
            <person name="Yeh S.D."/>
        </authorList>
    </citation>
    <scope>NUCLEOTIDE SEQUENCE</scope>
    <source>
        <strain evidence="2">Sukarami</strain>
    </source>
</reference>
<keyword evidence="3" id="KW-1185">Reference proteome</keyword>